<feature type="domain" description="SMP-30/Gluconolactonase/LRE-like region" evidence="1">
    <location>
        <begin position="165"/>
        <end position="348"/>
    </location>
</feature>
<gene>
    <name evidence="2" type="ORF">BDZ94DRAFT_1358509</name>
</gene>
<sequence length="376" mass="40569">MIPWYLLFVDPRSFAVLGENATFRENSFQLFNPTSTTPPFFQIFDHSFLSILGPNPSIRQVTSNLTFAFAHEAPIYVPATDEVYFASNDGGTLGMSDLEHNNVVGKISLRDVDLAMAANDTAIDVPVTILDLPDTIQMTNGGTGPFKSSLVLATSGRGPRPPSVVLVNPKAPHNATVLLDNFFGRQFNSLNDIKVHTSGKLFFTDTESAFLHHFRPNPLLPNQVYRFDTGTGVVRVVATDFDKCNGIAFTADGVTAYVGDTGASGGFLGNNQTEPATIYAFDVDARTHVFKNRRVFAYADTGIPDGLEVDLEGNVYAGCGDGVQVWNDVGTLLGKFFVGSTSANMVFAKDGRLVILAETKIFVADIAARGIPPISP</sequence>
<comment type="caution">
    <text evidence="2">The sequence shown here is derived from an EMBL/GenBank/DDBJ whole genome shotgun (WGS) entry which is preliminary data.</text>
</comment>
<dbReference type="PANTHER" id="PTHR47064:SF2">
    <property type="entry name" value="SMP-30_GLUCONOLACTONASE_LRE-LIKE REGION DOMAIN-CONTAINING PROTEIN-RELATED"/>
    <property type="match status" value="1"/>
</dbReference>
<reference evidence="2" key="1">
    <citation type="submission" date="2020-11" db="EMBL/GenBank/DDBJ databases">
        <authorList>
            <consortium name="DOE Joint Genome Institute"/>
            <person name="Ahrendt S."/>
            <person name="Riley R."/>
            <person name="Andreopoulos W."/>
            <person name="Labutti K."/>
            <person name="Pangilinan J."/>
            <person name="Ruiz-Duenas F.J."/>
            <person name="Barrasa J.M."/>
            <person name="Sanchez-Garcia M."/>
            <person name="Camarero S."/>
            <person name="Miyauchi S."/>
            <person name="Serrano A."/>
            <person name="Linde D."/>
            <person name="Babiker R."/>
            <person name="Drula E."/>
            <person name="Ayuso-Fernandez I."/>
            <person name="Pacheco R."/>
            <person name="Padilla G."/>
            <person name="Ferreira P."/>
            <person name="Barriuso J."/>
            <person name="Kellner H."/>
            <person name="Castanera R."/>
            <person name="Alfaro M."/>
            <person name="Ramirez L."/>
            <person name="Pisabarro A.G."/>
            <person name="Kuo A."/>
            <person name="Tritt A."/>
            <person name="Lipzen A."/>
            <person name="He G."/>
            <person name="Yan M."/>
            <person name="Ng V."/>
            <person name="Cullen D."/>
            <person name="Martin F."/>
            <person name="Rosso M.-N."/>
            <person name="Henrissat B."/>
            <person name="Hibbett D."/>
            <person name="Martinez A.T."/>
            <person name="Grigoriev I.V."/>
        </authorList>
    </citation>
    <scope>NUCLEOTIDE SEQUENCE</scope>
    <source>
        <strain evidence="2">CBS 247.69</strain>
    </source>
</reference>
<organism evidence="2 3">
    <name type="scientific">Collybia nuda</name>
    <dbReference type="NCBI Taxonomy" id="64659"/>
    <lineage>
        <taxon>Eukaryota</taxon>
        <taxon>Fungi</taxon>
        <taxon>Dikarya</taxon>
        <taxon>Basidiomycota</taxon>
        <taxon>Agaricomycotina</taxon>
        <taxon>Agaricomycetes</taxon>
        <taxon>Agaricomycetidae</taxon>
        <taxon>Agaricales</taxon>
        <taxon>Tricholomatineae</taxon>
        <taxon>Clitocybaceae</taxon>
        <taxon>Collybia</taxon>
    </lineage>
</organism>
<dbReference type="Proteomes" id="UP000807353">
    <property type="component" value="Unassembled WGS sequence"/>
</dbReference>
<dbReference type="AlphaFoldDB" id="A0A9P5YA11"/>
<proteinExistence type="predicted"/>
<dbReference type="SUPFAM" id="SSF63829">
    <property type="entry name" value="Calcium-dependent phosphotriesterase"/>
    <property type="match status" value="1"/>
</dbReference>
<evidence type="ECO:0000313" key="3">
    <source>
        <dbReference type="Proteomes" id="UP000807353"/>
    </source>
</evidence>
<dbReference type="Gene3D" id="2.120.10.30">
    <property type="entry name" value="TolB, C-terminal domain"/>
    <property type="match status" value="1"/>
</dbReference>
<evidence type="ECO:0000259" key="1">
    <source>
        <dbReference type="Pfam" id="PF08450"/>
    </source>
</evidence>
<evidence type="ECO:0000313" key="2">
    <source>
        <dbReference type="EMBL" id="KAF9463880.1"/>
    </source>
</evidence>
<dbReference type="InterPro" id="IPR052988">
    <property type="entry name" value="Oryzine_lactonohydrolase"/>
</dbReference>
<dbReference type="Pfam" id="PF08450">
    <property type="entry name" value="SGL"/>
    <property type="match status" value="1"/>
</dbReference>
<keyword evidence="3" id="KW-1185">Reference proteome</keyword>
<dbReference type="PANTHER" id="PTHR47064">
    <property type="entry name" value="PUTATIVE (AFU_ORTHOLOGUE AFUA_1G08990)-RELATED"/>
    <property type="match status" value="1"/>
</dbReference>
<dbReference type="InterPro" id="IPR011042">
    <property type="entry name" value="6-blade_b-propeller_TolB-like"/>
</dbReference>
<name>A0A9P5YA11_9AGAR</name>
<protein>
    <submittedName>
        <fullName evidence="2">Calcium-dependent phosphotriesterase</fullName>
    </submittedName>
</protein>
<dbReference type="InterPro" id="IPR013658">
    <property type="entry name" value="SGL"/>
</dbReference>
<dbReference type="OrthoDB" id="423498at2759"/>
<accession>A0A9P5YA11</accession>
<dbReference type="EMBL" id="MU150258">
    <property type="protein sequence ID" value="KAF9463880.1"/>
    <property type="molecule type" value="Genomic_DNA"/>
</dbReference>